<sequence>ILWRLWKCRNVLLFQRRHIPWLKVLQLAKYDTQEWLDSQNHIARISQTIPGPTNTTNRRQQRWTRPPLGWIKCNYDGSYKKNLPTKAGWILRDHEGIFRGAGRTITSSLSNLLESEAQALLISMQLCWAKGYTRVVFEGDSQQLQKLSLNCGLLNWLREIWHWSTGFEDIKFCWVPREHNSEAHAVVISNDAPLISYVYYHTLLICN</sequence>
<gene>
    <name evidence="2" type="ORF">TAV2_LOCUS14639</name>
</gene>
<dbReference type="GO" id="GO:0003676">
    <property type="term" value="F:nucleic acid binding"/>
    <property type="evidence" value="ECO:0007669"/>
    <property type="project" value="InterPro"/>
</dbReference>
<feature type="domain" description="RNase H type-1" evidence="1">
    <location>
        <begin position="74"/>
        <end position="187"/>
    </location>
</feature>
<dbReference type="EMBL" id="OU466860">
    <property type="protein sequence ID" value="CAH2060151.1"/>
    <property type="molecule type" value="Genomic_DNA"/>
</dbReference>
<keyword evidence="3" id="KW-1185">Reference proteome</keyword>
<dbReference type="Pfam" id="PF13456">
    <property type="entry name" value="RVT_3"/>
    <property type="match status" value="1"/>
</dbReference>
<dbReference type="InterPro" id="IPR012337">
    <property type="entry name" value="RNaseH-like_sf"/>
</dbReference>
<dbReference type="InterPro" id="IPR002156">
    <property type="entry name" value="RNaseH_domain"/>
</dbReference>
<evidence type="ECO:0000313" key="2">
    <source>
        <dbReference type="EMBL" id="CAH2060151.1"/>
    </source>
</evidence>
<organism evidence="2 3">
    <name type="scientific">Thlaspi arvense</name>
    <name type="common">Field penny-cress</name>
    <dbReference type="NCBI Taxonomy" id="13288"/>
    <lineage>
        <taxon>Eukaryota</taxon>
        <taxon>Viridiplantae</taxon>
        <taxon>Streptophyta</taxon>
        <taxon>Embryophyta</taxon>
        <taxon>Tracheophyta</taxon>
        <taxon>Spermatophyta</taxon>
        <taxon>Magnoliopsida</taxon>
        <taxon>eudicotyledons</taxon>
        <taxon>Gunneridae</taxon>
        <taxon>Pentapetalae</taxon>
        <taxon>rosids</taxon>
        <taxon>malvids</taxon>
        <taxon>Brassicales</taxon>
        <taxon>Brassicaceae</taxon>
        <taxon>Thlaspideae</taxon>
        <taxon>Thlaspi</taxon>
    </lineage>
</organism>
<evidence type="ECO:0000313" key="3">
    <source>
        <dbReference type="Proteomes" id="UP000836841"/>
    </source>
</evidence>
<dbReference type="CDD" id="cd06222">
    <property type="entry name" value="RNase_H_like"/>
    <property type="match status" value="1"/>
</dbReference>
<dbReference type="GO" id="GO:0004523">
    <property type="term" value="F:RNA-DNA hybrid ribonuclease activity"/>
    <property type="evidence" value="ECO:0007669"/>
    <property type="project" value="InterPro"/>
</dbReference>
<dbReference type="PANTHER" id="PTHR47074">
    <property type="entry name" value="BNAC02G40300D PROTEIN"/>
    <property type="match status" value="1"/>
</dbReference>
<dbReference type="PANTHER" id="PTHR47074:SF78">
    <property type="entry name" value="GB|AAF30348.1-RELATED"/>
    <property type="match status" value="1"/>
</dbReference>
<dbReference type="AlphaFoldDB" id="A0AAU9S9U7"/>
<feature type="non-terminal residue" evidence="2">
    <location>
        <position position="207"/>
    </location>
</feature>
<evidence type="ECO:0000259" key="1">
    <source>
        <dbReference type="Pfam" id="PF13456"/>
    </source>
</evidence>
<dbReference type="InterPro" id="IPR044730">
    <property type="entry name" value="RNase_H-like_dom_plant"/>
</dbReference>
<dbReference type="InterPro" id="IPR036397">
    <property type="entry name" value="RNaseH_sf"/>
</dbReference>
<proteinExistence type="predicted"/>
<protein>
    <recommendedName>
        <fullName evidence="1">RNase H type-1 domain-containing protein</fullName>
    </recommendedName>
</protein>
<dbReference type="Gene3D" id="3.30.420.10">
    <property type="entry name" value="Ribonuclease H-like superfamily/Ribonuclease H"/>
    <property type="match status" value="1"/>
</dbReference>
<dbReference type="InterPro" id="IPR052929">
    <property type="entry name" value="RNase_H-like_EbsB-rel"/>
</dbReference>
<dbReference type="SUPFAM" id="SSF53098">
    <property type="entry name" value="Ribonuclease H-like"/>
    <property type="match status" value="1"/>
</dbReference>
<name>A0AAU9S9U7_THLAR</name>
<dbReference type="Proteomes" id="UP000836841">
    <property type="component" value="Chromosome 4"/>
</dbReference>
<accession>A0AAU9S9U7</accession>
<reference evidence="2 3" key="1">
    <citation type="submission" date="2022-03" db="EMBL/GenBank/DDBJ databases">
        <authorList>
            <person name="Nunn A."/>
            <person name="Chopra R."/>
            <person name="Nunn A."/>
            <person name="Contreras Garrido A."/>
        </authorList>
    </citation>
    <scope>NUCLEOTIDE SEQUENCE [LARGE SCALE GENOMIC DNA]</scope>
</reference>